<evidence type="ECO:0000256" key="9">
    <source>
        <dbReference type="ARBA" id="ARBA00023237"/>
    </source>
</evidence>
<evidence type="ECO:0000256" key="7">
    <source>
        <dbReference type="ARBA" id="ARBA00023077"/>
    </source>
</evidence>
<dbReference type="InterPro" id="IPR000531">
    <property type="entry name" value="Beta-barrel_TonB"/>
</dbReference>
<dbReference type="Gene3D" id="2.40.170.20">
    <property type="entry name" value="TonB-dependent receptor, beta-barrel domain"/>
    <property type="match status" value="1"/>
</dbReference>
<reference evidence="16 17" key="1">
    <citation type="submission" date="2022-12" db="EMBL/GenBank/DDBJ databases">
        <title>Genome sequence of Pasteurellaceae Bisgaard Taxon 45.</title>
        <authorList>
            <person name="Foggin C."/>
            <person name="Rosen L.E."/>
            <person name="Henton M."/>
            <person name="Buys A."/>
            <person name="Floyd T."/>
            <person name="Turner A.D."/>
            <person name="Tarbin J."/>
            <person name="Lloyd A.S."/>
            <person name="Chaitezvi C."/>
            <person name="Ellis R.J."/>
            <person name="Roberts H.C."/>
            <person name="Dastjerdi A."/>
            <person name="Nunez A."/>
            <person name="Van Vliet A.H."/>
            <person name="Steinbach F."/>
        </authorList>
    </citation>
    <scope>NUCLEOTIDE SEQUENCE [LARGE SCALE GENOMIC DNA]</scope>
    <source>
        <strain evidence="16 17">VF20HR</strain>
    </source>
</reference>
<evidence type="ECO:0000259" key="14">
    <source>
        <dbReference type="Pfam" id="PF00593"/>
    </source>
</evidence>
<evidence type="ECO:0000256" key="6">
    <source>
        <dbReference type="ARBA" id="ARBA00022729"/>
    </source>
</evidence>
<dbReference type="InterPro" id="IPR036942">
    <property type="entry name" value="Beta-barrel_TonB_sf"/>
</dbReference>
<dbReference type="InterPro" id="IPR037066">
    <property type="entry name" value="Plug_dom_sf"/>
</dbReference>
<keyword evidence="9 10" id="KW-0998">Cell outer membrane</keyword>
<evidence type="ECO:0000313" key="16">
    <source>
        <dbReference type="EMBL" id="MDP9500079.1"/>
    </source>
</evidence>
<evidence type="ECO:0000256" key="8">
    <source>
        <dbReference type="ARBA" id="ARBA00023136"/>
    </source>
</evidence>
<keyword evidence="4 10" id="KW-1134">Transmembrane beta strand</keyword>
<organism evidence="16 17">
    <name type="scientific">Bisgaard Taxon 45</name>
    <dbReference type="NCBI Taxonomy" id="304289"/>
    <lineage>
        <taxon>Bacteria</taxon>
        <taxon>Pseudomonadati</taxon>
        <taxon>Pseudomonadota</taxon>
        <taxon>Gammaproteobacteria</taxon>
        <taxon>Pasteurellales</taxon>
        <taxon>Pasteurellaceae</taxon>
    </lineage>
</organism>
<keyword evidence="8 10" id="KW-0472">Membrane</keyword>
<evidence type="ECO:0000256" key="13">
    <source>
        <dbReference type="SAM" id="Phobius"/>
    </source>
</evidence>
<evidence type="ECO:0000259" key="15">
    <source>
        <dbReference type="Pfam" id="PF07715"/>
    </source>
</evidence>
<feature type="domain" description="TonB-dependent receptor plug" evidence="15">
    <location>
        <begin position="63"/>
        <end position="169"/>
    </location>
</feature>
<proteinExistence type="inferred from homology"/>
<dbReference type="SUPFAM" id="SSF56935">
    <property type="entry name" value="Porins"/>
    <property type="match status" value="1"/>
</dbReference>
<evidence type="ECO:0000256" key="3">
    <source>
        <dbReference type="ARBA" id="ARBA00022448"/>
    </source>
</evidence>
<evidence type="ECO:0000256" key="4">
    <source>
        <dbReference type="ARBA" id="ARBA00022452"/>
    </source>
</evidence>
<keyword evidence="17" id="KW-1185">Reference proteome</keyword>
<feature type="transmembrane region" description="Helical" evidence="13">
    <location>
        <begin position="7"/>
        <end position="26"/>
    </location>
</feature>
<dbReference type="InterPro" id="IPR039426">
    <property type="entry name" value="TonB-dep_rcpt-like"/>
</dbReference>
<dbReference type="PROSITE" id="PS01156">
    <property type="entry name" value="TONB_DEPENDENT_REC_2"/>
    <property type="match status" value="1"/>
</dbReference>
<evidence type="ECO:0000256" key="5">
    <source>
        <dbReference type="ARBA" id="ARBA00022692"/>
    </source>
</evidence>
<comment type="similarity">
    <text evidence="2 10 12">Belongs to the TonB-dependent receptor family.</text>
</comment>
<dbReference type="Gene3D" id="2.170.130.10">
    <property type="entry name" value="TonB-dependent receptor, plug domain"/>
    <property type="match status" value="1"/>
</dbReference>
<evidence type="ECO:0000256" key="2">
    <source>
        <dbReference type="ARBA" id="ARBA00009810"/>
    </source>
</evidence>
<dbReference type="PROSITE" id="PS52016">
    <property type="entry name" value="TONB_DEPENDENT_REC_3"/>
    <property type="match status" value="1"/>
</dbReference>
<evidence type="ECO:0000256" key="10">
    <source>
        <dbReference type="PROSITE-ProRule" id="PRU01360"/>
    </source>
</evidence>
<dbReference type="Pfam" id="PF00593">
    <property type="entry name" value="TonB_dep_Rec_b-barrel"/>
    <property type="match status" value="1"/>
</dbReference>
<keyword evidence="13" id="KW-1133">Transmembrane helix</keyword>
<evidence type="ECO:0000256" key="11">
    <source>
        <dbReference type="PROSITE-ProRule" id="PRU10144"/>
    </source>
</evidence>
<keyword evidence="6" id="KW-0732">Signal</keyword>
<dbReference type="PANTHER" id="PTHR30069:SF41">
    <property type="entry name" value="HEME_HEMOPEXIN UTILIZATION PROTEIN C"/>
    <property type="match status" value="1"/>
</dbReference>
<keyword evidence="7 12" id="KW-0798">TonB box</keyword>
<evidence type="ECO:0000256" key="1">
    <source>
        <dbReference type="ARBA" id="ARBA00004571"/>
    </source>
</evidence>
<feature type="short sequence motif" description="TonB C-terminal box" evidence="11">
    <location>
        <begin position="832"/>
        <end position="849"/>
    </location>
</feature>
<evidence type="ECO:0000256" key="12">
    <source>
        <dbReference type="RuleBase" id="RU003357"/>
    </source>
</evidence>
<keyword evidence="5 10" id="KW-0812">Transmembrane</keyword>
<keyword evidence="16" id="KW-0675">Receptor</keyword>
<dbReference type="Pfam" id="PF07715">
    <property type="entry name" value="Plug"/>
    <property type="match status" value="1"/>
</dbReference>
<keyword evidence="3 10" id="KW-0813">Transport</keyword>
<dbReference type="InterPro" id="IPR012910">
    <property type="entry name" value="Plug_dom"/>
</dbReference>
<comment type="subcellular location">
    <subcellularLocation>
        <location evidence="1 10">Cell outer membrane</location>
        <topology evidence="1 10">Multi-pass membrane protein</topology>
    </subcellularLocation>
</comment>
<accession>A0ABT9KDE0</accession>
<dbReference type="InterPro" id="IPR010917">
    <property type="entry name" value="TonB_rcpt_CS"/>
</dbReference>
<dbReference type="PANTHER" id="PTHR30069">
    <property type="entry name" value="TONB-DEPENDENT OUTER MEMBRANE RECEPTOR"/>
    <property type="match status" value="1"/>
</dbReference>
<dbReference type="EMBL" id="JAQAHH010000004">
    <property type="protein sequence ID" value="MDP9500079.1"/>
    <property type="molecule type" value="Genomic_DNA"/>
</dbReference>
<evidence type="ECO:0000313" key="17">
    <source>
        <dbReference type="Proteomes" id="UP001224083"/>
    </source>
</evidence>
<sequence>MQKKQQCYPIHIGIFLMLGLPTWAFSQTHLEKSTNNKLETILVNESEDKNKFDESLIKTYLSSGSYSYLSQSDITTFRGSSVGDFLSGVPGVIVGNKRNSGGLSVNIRGIANENRVPVWIDKGLQSVPSYQGYAGSSTRTYLDPDLISQVEIEKGPSLQMDATGATGGVVRIDTLRWQDIIPEGKHWGVRLKLGTMTNTVSPPAYYTKGGYQAKYISKCISNTTGLCQVQTYAPNARYSSHGFDLNAYNYSLAFANKWQNADLVLAYAKRKQGNYFVGRHGQAPIIESIEFEDDYVEVKEPRVHEEVEIGTLMFKENHSTLYRPGEEALNTSQDNTSYLAKINVYNDVHRLGLAYRHYHSRFGEIMSSILNFRAYGALQGEGTEVKVHSYHANYNYNPTTPYVNLNVNAYFTDSDSSNFTPFIEEYGYSLSSRHAHFLVSKQKGLSIENTSVFQLNDKLFTLKYGLAHSYERIYQPRNAQARVRAKGYPEDAIGPLYIRDGKRKEWSAFLAANYPLTSWLKADIGLRYLQSTIYDYIVRTERVNIGGALVPNPNGSGNIWVEKYKDVVHKQAPVKNKGMSPIVMLTFEPINGVQIYTKYAEALRSPSLFQATKGWSMSATADNLEQLRPERAKNWEAGINLFYENLGGQDNILGFKLAYFNNKIKDYLTRSYSPRDKVTQTINIQSAQFKGLELSGYYDMGRFYAKLAGTYYTKTKFCLTQEQAGKGEQCNSGYVHRSNLNNAVPPSLNVHVTLGTRLFEQKLDIGARYSYYSKRLVPVLSSERFVNTSSIEWAPYSLVDLYANYTVSNNLKLTMTMDNVFNRYYLDINNMGLNTAPGRTLHLGLEYRF</sequence>
<name>A0ABT9KDE0_9PAST</name>
<dbReference type="Proteomes" id="UP001224083">
    <property type="component" value="Unassembled WGS sequence"/>
</dbReference>
<feature type="domain" description="TonB-dependent receptor-like beta-barrel" evidence="14">
    <location>
        <begin position="330"/>
        <end position="820"/>
    </location>
</feature>
<gene>
    <name evidence="16" type="ORF">O7M46_03835</name>
</gene>
<comment type="caution">
    <text evidence="16">The sequence shown here is derived from an EMBL/GenBank/DDBJ whole genome shotgun (WGS) entry which is preliminary data.</text>
</comment>
<protein>
    <submittedName>
        <fullName evidence="16">TonB-dependent receptor</fullName>
    </submittedName>
</protein>